<name>A0A4R2HTM8_9ACTN</name>
<keyword evidence="2" id="KW-1185">Reference proteome</keyword>
<organism evidence="1 2">
    <name type="scientific">Kribbella steppae</name>
    <dbReference type="NCBI Taxonomy" id="2512223"/>
    <lineage>
        <taxon>Bacteria</taxon>
        <taxon>Bacillati</taxon>
        <taxon>Actinomycetota</taxon>
        <taxon>Actinomycetes</taxon>
        <taxon>Propionibacteriales</taxon>
        <taxon>Kribbellaceae</taxon>
        <taxon>Kribbella</taxon>
    </lineage>
</organism>
<protein>
    <submittedName>
        <fullName evidence="1">Uncharacterized protein</fullName>
    </submittedName>
</protein>
<dbReference type="Proteomes" id="UP000294508">
    <property type="component" value="Unassembled WGS sequence"/>
</dbReference>
<dbReference type="AlphaFoldDB" id="A0A4R2HTM8"/>
<reference evidence="1 2" key="1">
    <citation type="journal article" date="2015" name="Stand. Genomic Sci.">
        <title>Genomic Encyclopedia of Bacterial and Archaeal Type Strains, Phase III: the genomes of soil and plant-associated and newly described type strains.</title>
        <authorList>
            <person name="Whitman W.B."/>
            <person name="Woyke T."/>
            <person name="Klenk H.P."/>
            <person name="Zhou Y."/>
            <person name="Lilburn T.G."/>
            <person name="Beck B.J."/>
            <person name="De Vos P."/>
            <person name="Vandamme P."/>
            <person name="Eisen J.A."/>
            <person name="Garrity G."/>
            <person name="Hugenholtz P."/>
            <person name="Kyrpides N.C."/>
        </authorList>
    </citation>
    <scope>NUCLEOTIDE SEQUENCE [LARGE SCALE GENOMIC DNA]</scope>
    <source>
        <strain evidence="1 2">VKM Ac-2572</strain>
    </source>
</reference>
<evidence type="ECO:0000313" key="2">
    <source>
        <dbReference type="Proteomes" id="UP000294508"/>
    </source>
</evidence>
<comment type="caution">
    <text evidence="1">The sequence shown here is derived from an EMBL/GenBank/DDBJ whole genome shotgun (WGS) entry which is preliminary data.</text>
</comment>
<proteinExistence type="predicted"/>
<dbReference type="OrthoDB" id="9066681at2"/>
<accession>A0A4R2HTM8</accession>
<gene>
    <name evidence="1" type="ORF">EV652_102740</name>
</gene>
<sequence length="75" mass="8463">MSEYQYYEFLAIDRPLDDDEQAAVRSLSTRARITATSFVNEYHWVTGCAAGGRCREFDRRASARQGAPGRCDSIP</sequence>
<dbReference type="EMBL" id="SLWN01000002">
    <property type="protein sequence ID" value="TCO34672.1"/>
    <property type="molecule type" value="Genomic_DNA"/>
</dbReference>
<evidence type="ECO:0000313" key="1">
    <source>
        <dbReference type="EMBL" id="TCO34672.1"/>
    </source>
</evidence>